<comment type="similarity">
    <text evidence="2">Belongs to the polysaccharide synthase family.</text>
</comment>
<dbReference type="STRING" id="317619.GCA_000332315_03886"/>
<dbReference type="Proteomes" id="UP000034681">
    <property type="component" value="Unassembled WGS sequence"/>
</dbReference>
<evidence type="ECO:0000256" key="7">
    <source>
        <dbReference type="SAM" id="Phobius"/>
    </source>
</evidence>
<evidence type="ECO:0000256" key="5">
    <source>
        <dbReference type="ARBA" id="ARBA00022989"/>
    </source>
</evidence>
<feature type="transmembrane region" description="Helical" evidence="7">
    <location>
        <begin position="295"/>
        <end position="318"/>
    </location>
</feature>
<feature type="transmembrane region" description="Helical" evidence="7">
    <location>
        <begin position="210"/>
        <end position="227"/>
    </location>
</feature>
<feature type="transmembrane region" description="Helical" evidence="7">
    <location>
        <begin position="416"/>
        <end position="436"/>
    </location>
</feature>
<feature type="transmembrane region" description="Helical" evidence="7">
    <location>
        <begin position="171"/>
        <end position="189"/>
    </location>
</feature>
<evidence type="ECO:0000313" key="8">
    <source>
        <dbReference type="EMBL" id="KKJ01361.1"/>
    </source>
</evidence>
<evidence type="ECO:0000256" key="4">
    <source>
        <dbReference type="ARBA" id="ARBA00022692"/>
    </source>
</evidence>
<gene>
    <name evidence="8" type="ORF">PROH_03150</name>
</gene>
<dbReference type="GO" id="GO:0005886">
    <property type="term" value="C:plasma membrane"/>
    <property type="evidence" value="ECO:0007669"/>
    <property type="project" value="UniProtKB-SubCell"/>
</dbReference>
<feature type="transmembrane region" description="Helical" evidence="7">
    <location>
        <begin position="147"/>
        <end position="165"/>
    </location>
</feature>
<keyword evidence="4 7" id="KW-0812">Transmembrane</keyword>
<dbReference type="AlphaFoldDB" id="A0A0M2PY53"/>
<feature type="transmembrane region" description="Helical" evidence="7">
    <location>
        <begin position="356"/>
        <end position="375"/>
    </location>
</feature>
<name>A0A0M2PY53_PROHO</name>
<feature type="transmembrane region" description="Helical" evidence="7">
    <location>
        <begin position="41"/>
        <end position="63"/>
    </location>
</feature>
<proteinExistence type="inferred from homology"/>
<evidence type="ECO:0000256" key="2">
    <source>
        <dbReference type="ARBA" id="ARBA00007430"/>
    </source>
</evidence>
<evidence type="ECO:0008006" key="10">
    <source>
        <dbReference type="Google" id="ProtNLM"/>
    </source>
</evidence>
<feature type="transmembrane region" description="Helical" evidence="7">
    <location>
        <begin position="381"/>
        <end position="404"/>
    </location>
</feature>
<feature type="transmembrane region" description="Helical" evidence="7">
    <location>
        <begin position="115"/>
        <end position="135"/>
    </location>
</feature>
<feature type="transmembrane region" description="Helical" evidence="7">
    <location>
        <begin position="324"/>
        <end position="344"/>
    </location>
</feature>
<keyword evidence="9" id="KW-1185">Reference proteome</keyword>
<protein>
    <recommendedName>
        <fullName evidence="10">Polysaccharide biosynthesis protein</fullName>
    </recommendedName>
</protein>
<dbReference type="PANTHER" id="PTHR30250:SF10">
    <property type="entry name" value="LIPOPOLYSACCHARIDE BIOSYNTHESIS PROTEIN WZXC"/>
    <property type="match status" value="1"/>
</dbReference>
<dbReference type="Pfam" id="PF13440">
    <property type="entry name" value="Polysacc_synt_3"/>
    <property type="match status" value="1"/>
</dbReference>
<sequence>MQSLEKAALKGSIWTVGGYGTSQVLRFLNNVILARLLTPELFGLMTLVNTFIMGVQLFSDIGIGQSIVQNKRGDDPAFLNTAWTLQGIRGIGLWFVCLALTIPVANFYGEESLKYIFPVSGLNIILVGFTSTSLAMLQRQLKQGRKIIFTLIVQVTGLITMIIWALLSPTIWALVAGSLMSSLVNGIGSHFLLSDVKNKFHIDREAMKELFSYGKWIFVATLLFFFAQQTDRLVLGKLVPLELLGIYGIARALSDIFRNVVLKLNNEIVFPFVSRLSDIPRSELYEKVKPTRQKFLLIAGLGLAFPVCFGDVAVSVLYDDRYVDATWMLPILCLGIWFSVLFQTCESSLKGLGKPIYAAQANFVKLGTLFFGLPWSFQQYGILGCILTIAASEFFSYLAVQYGLIREQFVFLKQDVIMTLYTVGIIAIFGVLRWSLGFGFSVQNLWLPG</sequence>
<dbReference type="OrthoDB" id="9770347at2"/>
<dbReference type="RefSeq" id="WP_016925132.1">
    <property type="nucleotide sequence ID" value="NZ_KB235941.1"/>
</dbReference>
<keyword evidence="3" id="KW-1003">Cell membrane</keyword>
<comment type="caution">
    <text evidence="8">The sequence shown here is derived from an EMBL/GenBank/DDBJ whole genome shotgun (WGS) entry which is preliminary data.</text>
</comment>
<dbReference type="PANTHER" id="PTHR30250">
    <property type="entry name" value="PST FAMILY PREDICTED COLANIC ACID TRANSPORTER"/>
    <property type="match status" value="1"/>
</dbReference>
<evidence type="ECO:0000313" key="9">
    <source>
        <dbReference type="Proteomes" id="UP000034681"/>
    </source>
</evidence>
<keyword evidence="5 7" id="KW-1133">Transmembrane helix</keyword>
<evidence type="ECO:0000256" key="3">
    <source>
        <dbReference type="ARBA" id="ARBA00022475"/>
    </source>
</evidence>
<reference evidence="8" key="1">
    <citation type="submission" date="2012-04" db="EMBL/GenBank/DDBJ databases">
        <authorList>
            <person name="Borisov I.G."/>
            <person name="Ivanikova N.V."/>
            <person name="Pinevich A.V."/>
        </authorList>
    </citation>
    <scope>NUCLEOTIDE SEQUENCE</scope>
    <source>
        <strain evidence="8">CALU 1027</strain>
    </source>
</reference>
<comment type="subcellular location">
    <subcellularLocation>
        <location evidence="1">Cell membrane</location>
        <topology evidence="1">Multi-pass membrane protein</topology>
    </subcellularLocation>
</comment>
<dbReference type="InterPro" id="IPR050833">
    <property type="entry name" value="Poly_Biosynth_Transport"/>
</dbReference>
<organism evidence="8 9">
    <name type="scientific">Prochlorothrix hollandica PCC 9006 = CALU 1027</name>
    <dbReference type="NCBI Taxonomy" id="317619"/>
    <lineage>
        <taxon>Bacteria</taxon>
        <taxon>Bacillati</taxon>
        <taxon>Cyanobacteriota</taxon>
        <taxon>Cyanophyceae</taxon>
        <taxon>Prochlorotrichales</taxon>
        <taxon>Prochlorotrichaceae</taxon>
        <taxon>Prochlorothrix</taxon>
    </lineage>
</organism>
<feature type="transmembrane region" description="Helical" evidence="7">
    <location>
        <begin position="91"/>
        <end position="109"/>
    </location>
</feature>
<accession>A0A0M2PY53</accession>
<dbReference type="eggNOG" id="COG2244">
    <property type="taxonomic scope" value="Bacteria"/>
</dbReference>
<dbReference type="EMBL" id="AJTX02000002">
    <property type="protein sequence ID" value="KKJ01361.1"/>
    <property type="molecule type" value="Genomic_DNA"/>
</dbReference>
<keyword evidence="6 7" id="KW-0472">Membrane</keyword>
<evidence type="ECO:0000256" key="6">
    <source>
        <dbReference type="ARBA" id="ARBA00023136"/>
    </source>
</evidence>
<evidence type="ECO:0000256" key="1">
    <source>
        <dbReference type="ARBA" id="ARBA00004651"/>
    </source>
</evidence>